<sequence>MIQFIKQAKSNQEHLQTWQQRGLIISDLARADRYLSFIGYYRLSAYTIPFQQAITANSTVLHQFKANTSFDDVLNLYIFDRELRLLVMDAIERIEVAIRAQICNVLCDQSSDAFWYTDEQHFSHNYAHKRLLASIERQLLDEKSRLERDEKAIDKRPLSQADKDALKEKVRKENFLRHYLSKYDSPKLPPSWMMIEMLTWGELSHLYVGLKSNPAKKQIAKNLGLQAEILESWLKSLNDVRNLCAHHSRLWNKEHGRSIKIPTSNTIQWLQSPVVLSHSAIRHEKRTYIVLVAMQSLLYTISPNSAWAKRLKTLLDQYPSISKANMGMPELWHQDQFWQQALY</sequence>
<dbReference type="AlphaFoldDB" id="A0AA90W8K4"/>
<organism evidence="1 2">
    <name type="scientific">Acinetobacter wanghuae</name>
    <dbReference type="NCBI Taxonomy" id="2662362"/>
    <lineage>
        <taxon>Bacteria</taxon>
        <taxon>Pseudomonadati</taxon>
        <taxon>Pseudomonadota</taxon>
        <taxon>Gammaproteobacteria</taxon>
        <taxon>Moraxellales</taxon>
        <taxon>Moraxellaceae</taxon>
        <taxon>Acinetobacter</taxon>
    </lineage>
</organism>
<dbReference type="EMBL" id="WITK01000021">
    <property type="protein sequence ID" value="MQW93034.1"/>
    <property type="molecule type" value="Genomic_DNA"/>
</dbReference>
<comment type="caution">
    <text evidence="1">The sequence shown here is derived from an EMBL/GenBank/DDBJ whole genome shotgun (WGS) entry which is preliminary data.</text>
</comment>
<protein>
    <submittedName>
        <fullName evidence="1">Abi family protein</fullName>
    </submittedName>
</protein>
<accession>A0AA90W8K4</accession>
<dbReference type="Proteomes" id="UP000480556">
    <property type="component" value="Unassembled WGS sequence"/>
</dbReference>
<name>A0AA90W8K4_9GAMM</name>
<evidence type="ECO:0000313" key="2">
    <source>
        <dbReference type="Proteomes" id="UP000480556"/>
    </source>
</evidence>
<gene>
    <name evidence="1" type="ORF">GHJ48_11645</name>
</gene>
<reference evidence="1 2" key="1">
    <citation type="submission" date="2019-10" db="EMBL/GenBank/DDBJ databases">
        <authorList>
            <person name="Dong K."/>
        </authorList>
    </citation>
    <scope>NUCLEOTIDE SEQUENCE [LARGE SCALE GENOMIC DNA]</scope>
    <source>
        <strain evidence="2">dk771</strain>
    </source>
</reference>
<evidence type="ECO:0000313" key="1">
    <source>
        <dbReference type="EMBL" id="MQW93034.1"/>
    </source>
</evidence>
<dbReference type="Pfam" id="PF07751">
    <property type="entry name" value="Abi_2"/>
    <property type="match status" value="1"/>
</dbReference>
<dbReference type="InterPro" id="IPR011664">
    <property type="entry name" value="Abi_system_AbiD/AbiF-like"/>
</dbReference>
<dbReference type="RefSeq" id="WP_153389439.1">
    <property type="nucleotide sequence ID" value="NZ_WITK01000021.1"/>
</dbReference>
<proteinExistence type="predicted"/>